<feature type="region of interest" description="Disordered" evidence="6">
    <location>
        <begin position="393"/>
        <end position="430"/>
    </location>
</feature>
<evidence type="ECO:0000259" key="7">
    <source>
        <dbReference type="PROSITE" id="PS50011"/>
    </source>
</evidence>
<dbReference type="PANTHER" id="PTHR43895">
    <property type="entry name" value="CALCIUM/CALMODULIN-DEPENDENT PROTEIN KINASE KINASE-RELATED"/>
    <property type="match status" value="1"/>
</dbReference>
<dbReference type="PROSITE" id="PS50011">
    <property type="entry name" value="PROTEIN_KINASE_DOM"/>
    <property type="match status" value="1"/>
</dbReference>
<dbReference type="GO" id="GO:0007165">
    <property type="term" value="P:signal transduction"/>
    <property type="evidence" value="ECO:0007669"/>
    <property type="project" value="TreeGrafter"/>
</dbReference>
<proteinExistence type="predicted"/>
<evidence type="ECO:0000313" key="8">
    <source>
        <dbReference type="EMBL" id="CUF49677.1"/>
    </source>
</evidence>
<feature type="region of interest" description="Disordered" evidence="6">
    <location>
        <begin position="157"/>
        <end position="178"/>
    </location>
</feature>
<dbReference type="Gene3D" id="3.30.200.20">
    <property type="entry name" value="Phosphorylase Kinase, domain 1"/>
    <property type="match status" value="1"/>
</dbReference>
<feature type="region of interest" description="Disordered" evidence="6">
    <location>
        <begin position="91"/>
        <end position="145"/>
    </location>
</feature>
<dbReference type="GO" id="GO:0005524">
    <property type="term" value="F:ATP binding"/>
    <property type="evidence" value="ECO:0007669"/>
    <property type="project" value="UniProtKB-KW"/>
</dbReference>
<dbReference type="InterPro" id="IPR011009">
    <property type="entry name" value="Kinase-like_dom_sf"/>
</dbReference>
<evidence type="ECO:0000256" key="2">
    <source>
        <dbReference type="ARBA" id="ARBA00022679"/>
    </source>
</evidence>
<feature type="non-terminal residue" evidence="8">
    <location>
        <position position="562"/>
    </location>
</feature>
<name>A0A0S4IS18_BODSA</name>
<feature type="compositionally biased region" description="Low complexity" evidence="6">
    <location>
        <begin position="120"/>
        <end position="145"/>
    </location>
</feature>
<dbReference type="OrthoDB" id="68483at2759"/>
<feature type="compositionally biased region" description="Polar residues" evidence="6">
    <location>
        <begin position="404"/>
        <end position="414"/>
    </location>
</feature>
<dbReference type="VEuPathDB" id="TriTrypDB:BSAL_63030"/>
<organism evidence="8 9">
    <name type="scientific">Bodo saltans</name>
    <name type="common">Flagellated protozoan</name>
    <dbReference type="NCBI Taxonomy" id="75058"/>
    <lineage>
        <taxon>Eukaryota</taxon>
        <taxon>Discoba</taxon>
        <taxon>Euglenozoa</taxon>
        <taxon>Kinetoplastea</taxon>
        <taxon>Metakinetoplastina</taxon>
        <taxon>Eubodonida</taxon>
        <taxon>Bodonidae</taxon>
        <taxon>Bodo</taxon>
    </lineage>
</organism>
<evidence type="ECO:0000313" key="9">
    <source>
        <dbReference type="Proteomes" id="UP000051952"/>
    </source>
</evidence>
<feature type="compositionally biased region" description="Polar residues" evidence="6">
    <location>
        <begin position="1"/>
        <end position="12"/>
    </location>
</feature>
<accession>A0A0S4IS18</accession>
<evidence type="ECO:0000256" key="4">
    <source>
        <dbReference type="ARBA" id="ARBA00022777"/>
    </source>
</evidence>
<feature type="domain" description="Protein kinase" evidence="7">
    <location>
        <begin position="456"/>
        <end position="562"/>
    </location>
</feature>
<keyword evidence="2" id="KW-0808">Transferase</keyword>
<dbReference type="AlphaFoldDB" id="A0A0S4IS18"/>
<dbReference type="Pfam" id="PF00069">
    <property type="entry name" value="Pkinase"/>
    <property type="match status" value="1"/>
</dbReference>
<dbReference type="GO" id="GO:0004674">
    <property type="term" value="F:protein serine/threonine kinase activity"/>
    <property type="evidence" value="ECO:0007669"/>
    <property type="project" value="UniProtKB-KW"/>
</dbReference>
<keyword evidence="4 8" id="KW-0418">Kinase</keyword>
<evidence type="ECO:0000256" key="5">
    <source>
        <dbReference type="ARBA" id="ARBA00022840"/>
    </source>
</evidence>
<evidence type="ECO:0000256" key="1">
    <source>
        <dbReference type="ARBA" id="ARBA00022527"/>
    </source>
</evidence>
<dbReference type="PANTHER" id="PTHR43895:SF150">
    <property type="entry name" value="SERINE_THREONINE-PROTEIN KINASE STK11"/>
    <property type="match status" value="1"/>
</dbReference>
<evidence type="ECO:0000256" key="6">
    <source>
        <dbReference type="SAM" id="MobiDB-lite"/>
    </source>
</evidence>
<keyword evidence="5" id="KW-0067">ATP-binding</keyword>
<sequence>MMTRSSSGTSAMSKRGGGQDSVGENEVGDVDHQGGDAVGATFISRTALERSPVSAPQSLVPEASHPPLVDVHASCDSPQWGVDSILAFPSHTSSTKMPHPGGGGASSSNAPMMEVHHNRNNINNNSAHVGASRQQTATATQPQRSAFERNLSICSQLAPPPQAEGAPHMQQRQAPSLHTSPMTGAIPTAITASKSLPPSLNSGFSASSLLEIQKHIQAAQMILHNEWMQNKNLVVVVDTATPIIRTPVGRSPSGGGGGAGESSGTSFPRAIPQQFLEDNVSFSCMFPPALQLQQPHEQQIAATAFVAFGPQNSDANSGIHKPLPSSSSIGRRGGSVSSGVDAVLMFAPTSSTAALPSWPLGGQPPAVNDDFHHHGGLSVASFVDDMLSSTTTTTVRAGGGGGTNKSAASHSLVSSARDESRAPEVQSVRQAGLHLTTTTLTKSMDEFTGNKIVNQYLLLDDIGEGACGRVKLAYSLERNITVAVKVVPKIIGQKTSARLLGRRSTVKEDTLRHEISLMKRLRHPNLVSLFEVIDDPNAEKLYLVMRFADKGSVGAMREDLTC</sequence>
<feature type="region of interest" description="Disordered" evidence="6">
    <location>
        <begin position="245"/>
        <end position="268"/>
    </location>
</feature>
<keyword evidence="1" id="KW-0723">Serine/threonine-protein kinase</keyword>
<dbReference type="InterPro" id="IPR000719">
    <property type="entry name" value="Prot_kinase_dom"/>
</dbReference>
<protein>
    <submittedName>
        <fullName evidence="8">Protein kinase, putative</fullName>
    </submittedName>
</protein>
<dbReference type="SUPFAM" id="SSF56112">
    <property type="entry name" value="Protein kinase-like (PK-like)"/>
    <property type="match status" value="1"/>
</dbReference>
<dbReference type="Proteomes" id="UP000051952">
    <property type="component" value="Unassembled WGS sequence"/>
</dbReference>
<keyword evidence="3" id="KW-0547">Nucleotide-binding</keyword>
<reference evidence="9" key="1">
    <citation type="submission" date="2015-09" db="EMBL/GenBank/DDBJ databases">
        <authorList>
            <consortium name="Pathogen Informatics"/>
        </authorList>
    </citation>
    <scope>NUCLEOTIDE SEQUENCE [LARGE SCALE GENOMIC DNA]</scope>
    <source>
        <strain evidence="9">Lake Konstanz</strain>
    </source>
</reference>
<evidence type="ECO:0000256" key="3">
    <source>
        <dbReference type="ARBA" id="ARBA00022741"/>
    </source>
</evidence>
<feature type="region of interest" description="Disordered" evidence="6">
    <location>
        <begin position="1"/>
        <end position="36"/>
    </location>
</feature>
<gene>
    <name evidence="8" type="ORF">BSAL_63030</name>
</gene>
<feature type="compositionally biased region" description="Gly residues" evidence="6">
    <location>
        <begin position="252"/>
        <end position="261"/>
    </location>
</feature>
<dbReference type="EMBL" id="CYKH01000339">
    <property type="protein sequence ID" value="CUF49677.1"/>
    <property type="molecule type" value="Genomic_DNA"/>
</dbReference>
<keyword evidence="9" id="KW-1185">Reference proteome</keyword>